<keyword evidence="2" id="KW-1185">Reference proteome</keyword>
<organism evidence="1 2">
    <name type="scientific">Trichonephila clavata</name>
    <name type="common">Joro spider</name>
    <name type="synonym">Nephila clavata</name>
    <dbReference type="NCBI Taxonomy" id="2740835"/>
    <lineage>
        <taxon>Eukaryota</taxon>
        <taxon>Metazoa</taxon>
        <taxon>Ecdysozoa</taxon>
        <taxon>Arthropoda</taxon>
        <taxon>Chelicerata</taxon>
        <taxon>Arachnida</taxon>
        <taxon>Araneae</taxon>
        <taxon>Araneomorphae</taxon>
        <taxon>Entelegynae</taxon>
        <taxon>Araneoidea</taxon>
        <taxon>Nephilidae</taxon>
        <taxon>Trichonephila</taxon>
    </lineage>
</organism>
<gene>
    <name evidence="1" type="ORF">TNCT_187921</name>
</gene>
<protein>
    <submittedName>
        <fullName evidence="1">Uncharacterized protein</fullName>
    </submittedName>
</protein>
<sequence>MSFVLTNRCLFCFSSMEEFTFGNVPQTHSIPPCLVPAEKHANKRIVGGCDVIPGYSLESSEGLGVPHPTFSCTFSRVTFI</sequence>
<evidence type="ECO:0000313" key="2">
    <source>
        <dbReference type="Proteomes" id="UP000887116"/>
    </source>
</evidence>
<proteinExistence type="predicted"/>
<evidence type="ECO:0000313" key="1">
    <source>
        <dbReference type="EMBL" id="GFQ94669.1"/>
    </source>
</evidence>
<accession>A0A8X6L333</accession>
<dbReference type="Proteomes" id="UP000887116">
    <property type="component" value="Unassembled WGS sequence"/>
</dbReference>
<reference evidence="1" key="1">
    <citation type="submission" date="2020-07" db="EMBL/GenBank/DDBJ databases">
        <title>Multicomponent nature underlies the extraordinary mechanical properties of spider dragline silk.</title>
        <authorList>
            <person name="Kono N."/>
            <person name="Nakamura H."/>
            <person name="Mori M."/>
            <person name="Yoshida Y."/>
            <person name="Ohtoshi R."/>
            <person name="Malay A.D."/>
            <person name="Moran D.A.P."/>
            <person name="Tomita M."/>
            <person name="Numata K."/>
            <person name="Arakawa K."/>
        </authorList>
    </citation>
    <scope>NUCLEOTIDE SEQUENCE</scope>
</reference>
<comment type="caution">
    <text evidence="1">The sequence shown here is derived from an EMBL/GenBank/DDBJ whole genome shotgun (WGS) entry which is preliminary data.</text>
</comment>
<dbReference type="EMBL" id="BMAO01004449">
    <property type="protein sequence ID" value="GFQ94669.1"/>
    <property type="molecule type" value="Genomic_DNA"/>
</dbReference>
<dbReference type="AlphaFoldDB" id="A0A8X6L333"/>
<name>A0A8X6L333_TRICU</name>